<name>A0A6C0AMI1_9ZZZZ</name>
<dbReference type="EMBL" id="MN740721">
    <property type="protein sequence ID" value="QHS80826.1"/>
    <property type="molecule type" value="Genomic_DNA"/>
</dbReference>
<protein>
    <submittedName>
        <fullName evidence="1">Uncharacterized protein</fullName>
    </submittedName>
</protein>
<dbReference type="AlphaFoldDB" id="A0A6C0AMI1"/>
<organism evidence="1">
    <name type="scientific">viral metagenome</name>
    <dbReference type="NCBI Taxonomy" id="1070528"/>
    <lineage>
        <taxon>unclassified sequences</taxon>
        <taxon>metagenomes</taxon>
        <taxon>organismal metagenomes</taxon>
    </lineage>
</organism>
<accession>A0A6C0AMI1</accession>
<sequence length="187" mass="21385">MLYLGCFGSNPNNTFFNTTMNLLNLSSEFSQVNDYIIKPRVALALHAYIISRSGAQKLINLLDGKIHNHIDLCIQSLDKQNLVSRFVTNPRLIYQTSTDNTPSQNSSNSYPILFNNILSQFYIDNFVKASYISTVSIFRISDYNITISTLLLFSICLYLYISNESIYFIIVFIISISLPDLFKFNKV</sequence>
<proteinExistence type="predicted"/>
<reference evidence="1" key="1">
    <citation type="journal article" date="2020" name="Nature">
        <title>Giant virus diversity and host interactions through global metagenomics.</title>
        <authorList>
            <person name="Schulz F."/>
            <person name="Roux S."/>
            <person name="Paez-Espino D."/>
            <person name="Jungbluth S."/>
            <person name="Walsh D.A."/>
            <person name="Denef V.J."/>
            <person name="McMahon K.D."/>
            <person name="Konstantinidis K.T."/>
            <person name="Eloe-Fadrosh E.A."/>
            <person name="Kyrpides N.C."/>
            <person name="Woyke T."/>
        </authorList>
    </citation>
    <scope>NUCLEOTIDE SEQUENCE</scope>
    <source>
        <strain evidence="1">GVMAG-S-1091796-13</strain>
    </source>
</reference>
<evidence type="ECO:0000313" key="1">
    <source>
        <dbReference type="EMBL" id="QHS80826.1"/>
    </source>
</evidence>